<comment type="caution">
    <text evidence="2">The sequence shown here is derived from an EMBL/GenBank/DDBJ whole genome shotgun (WGS) entry which is preliminary data.</text>
</comment>
<proteinExistence type="predicted"/>
<evidence type="ECO:0000313" key="3">
    <source>
        <dbReference type="Proteomes" id="UP000326396"/>
    </source>
</evidence>
<evidence type="ECO:0000313" key="2">
    <source>
        <dbReference type="EMBL" id="KAD5317704.1"/>
    </source>
</evidence>
<dbReference type="PANTHER" id="PTHR33674">
    <property type="entry name" value="METHIONINE-S-OXIDE REDUCTASE"/>
    <property type="match status" value="1"/>
</dbReference>
<dbReference type="InterPro" id="IPR006553">
    <property type="entry name" value="Leu-rich_rpt_Cys-con_subtyp"/>
</dbReference>
<gene>
    <name evidence="2" type="ORF">E3N88_17650</name>
</gene>
<dbReference type="SMART" id="SM00367">
    <property type="entry name" value="LRR_CC"/>
    <property type="match status" value="10"/>
</dbReference>
<evidence type="ECO:0000259" key="1">
    <source>
        <dbReference type="Pfam" id="PF25372"/>
    </source>
</evidence>
<dbReference type="Proteomes" id="UP000326396">
    <property type="component" value="Linkage Group LG17"/>
</dbReference>
<feature type="domain" description="F-box/LRR-repeat protein 15-like leucin rich repeat" evidence="1">
    <location>
        <begin position="188"/>
        <end position="304"/>
    </location>
</feature>
<dbReference type="PANTHER" id="PTHR33674:SF3">
    <property type="entry name" value="YIPPEE DOMAIN-CONTAINING PROTEIN"/>
    <property type="match status" value="1"/>
</dbReference>
<accession>A0A5N6NT06</accession>
<keyword evidence="3" id="KW-1185">Reference proteome</keyword>
<reference evidence="2 3" key="1">
    <citation type="submission" date="2019-05" db="EMBL/GenBank/DDBJ databases">
        <title>Mikania micrantha, genome provides insights into the molecular mechanism of rapid growth.</title>
        <authorList>
            <person name="Liu B."/>
        </authorList>
    </citation>
    <scope>NUCLEOTIDE SEQUENCE [LARGE SCALE GENOMIC DNA]</scope>
    <source>
        <strain evidence="2">NLD-2019</strain>
        <tissue evidence="2">Leaf</tissue>
    </source>
</reference>
<dbReference type="InterPro" id="IPR057207">
    <property type="entry name" value="FBXL15_LRR"/>
</dbReference>
<dbReference type="OrthoDB" id="550575at2759"/>
<dbReference type="Pfam" id="PF13516">
    <property type="entry name" value="LRR_6"/>
    <property type="match status" value="1"/>
</dbReference>
<dbReference type="Gene3D" id="3.80.10.10">
    <property type="entry name" value="Ribonuclease Inhibitor"/>
    <property type="match status" value="2"/>
</dbReference>
<sequence>MSQADVSYSCGSCGYPLNLASSNRRTSEIGSKYRKSIKKGSISFESIDLSRFTQLDEPSCFPVCLNHHGLKTKLLCRQCGVQIGYGYGDAHIMHDIESSTVPNSQYKQIVIKIRALQPLDTTNQLSTNEVSADRESFGLACHRLLHIQNASRKSLEFGCSFSQLNYSLHKTFINIDLCILDKLINRFRRLELLSLCGCVNLQDSGLIQLQNYGSKLKSLYLDCCFKLTDTGLSSVAIGCPNLSFISLYRVSISDNGLELLAKSCHFLKDLNLEWCSLITDCGMFSITNNCRELRAVKISHCEKIKGVGFEGCSQTLACLEADFCKLEPEGIVGMLSGGGLEYLNVSCLSWCIRGNGLRAIGGGFGKNLRILNLRLCRTVGDDTIIEISKGCPMLKEWNLSLCTEIGLLGWESIGIYCCKLERLHVNGCRGLCDRGLLALRNGCKRLSVIYITRCQRVSSLAMTMFQITRWNVEMKLEEVMCIMPKHFF</sequence>
<name>A0A5N6NT06_9ASTR</name>
<dbReference type="InterPro" id="IPR045282">
    <property type="entry name" value="At4g08330-like"/>
</dbReference>
<dbReference type="AlphaFoldDB" id="A0A5N6NT06"/>
<dbReference type="InterPro" id="IPR001611">
    <property type="entry name" value="Leu-rich_rpt"/>
</dbReference>
<dbReference type="Pfam" id="PF25372">
    <property type="entry name" value="DUF7885"/>
    <property type="match status" value="1"/>
</dbReference>
<organism evidence="2 3">
    <name type="scientific">Mikania micrantha</name>
    <name type="common">bitter vine</name>
    <dbReference type="NCBI Taxonomy" id="192012"/>
    <lineage>
        <taxon>Eukaryota</taxon>
        <taxon>Viridiplantae</taxon>
        <taxon>Streptophyta</taxon>
        <taxon>Embryophyta</taxon>
        <taxon>Tracheophyta</taxon>
        <taxon>Spermatophyta</taxon>
        <taxon>Magnoliopsida</taxon>
        <taxon>eudicotyledons</taxon>
        <taxon>Gunneridae</taxon>
        <taxon>Pentapetalae</taxon>
        <taxon>asterids</taxon>
        <taxon>campanulids</taxon>
        <taxon>Asterales</taxon>
        <taxon>Asteraceae</taxon>
        <taxon>Asteroideae</taxon>
        <taxon>Heliantheae alliance</taxon>
        <taxon>Eupatorieae</taxon>
        <taxon>Mikania</taxon>
    </lineage>
</organism>
<dbReference type="SUPFAM" id="SSF52047">
    <property type="entry name" value="RNI-like"/>
    <property type="match status" value="1"/>
</dbReference>
<dbReference type="Pfam" id="PF24046">
    <property type="entry name" value="At4g08330"/>
    <property type="match status" value="1"/>
</dbReference>
<dbReference type="InterPro" id="IPR032675">
    <property type="entry name" value="LRR_dom_sf"/>
</dbReference>
<dbReference type="EMBL" id="SZYD01000009">
    <property type="protein sequence ID" value="KAD5317704.1"/>
    <property type="molecule type" value="Genomic_DNA"/>
</dbReference>
<protein>
    <recommendedName>
        <fullName evidence="1">F-box/LRR-repeat protein 15-like leucin rich repeat domain-containing protein</fullName>
    </recommendedName>
</protein>